<dbReference type="PANTHER" id="PTHR34477">
    <property type="entry name" value="UPF0213 PROTEIN YHBQ"/>
    <property type="match status" value="1"/>
</dbReference>
<comment type="caution">
    <text evidence="3">The sequence shown here is derived from an EMBL/GenBank/DDBJ whole genome shotgun (WGS) entry which is preliminary data.</text>
</comment>
<keyword evidence="4" id="KW-1185">Reference proteome</keyword>
<comment type="similarity">
    <text evidence="1">Belongs to the UPF0213 family.</text>
</comment>
<name>A0A7W6NP30_9CAUL</name>
<dbReference type="GO" id="GO:0004519">
    <property type="term" value="F:endonuclease activity"/>
    <property type="evidence" value="ECO:0007669"/>
    <property type="project" value="UniProtKB-KW"/>
</dbReference>
<dbReference type="SMART" id="SM00465">
    <property type="entry name" value="GIYc"/>
    <property type="match status" value="1"/>
</dbReference>
<dbReference type="Gene3D" id="3.40.1440.10">
    <property type="entry name" value="GIY-YIG endonuclease"/>
    <property type="match status" value="1"/>
</dbReference>
<protein>
    <submittedName>
        <fullName evidence="3">Putative endonuclease</fullName>
    </submittedName>
</protein>
<dbReference type="SUPFAM" id="SSF82771">
    <property type="entry name" value="GIY-YIG endonuclease"/>
    <property type="match status" value="1"/>
</dbReference>
<evidence type="ECO:0000313" key="4">
    <source>
        <dbReference type="Proteomes" id="UP000529946"/>
    </source>
</evidence>
<evidence type="ECO:0000259" key="2">
    <source>
        <dbReference type="PROSITE" id="PS50164"/>
    </source>
</evidence>
<keyword evidence="3" id="KW-0540">Nuclease</keyword>
<dbReference type="AlphaFoldDB" id="A0A7W6NP30"/>
<dbReference type="EMBL" id="JACIDM010000001">
    <property type="protein sequence ID" value="MBB4082054.1"/>
    <property type="molecule type" value="Genomic_DNA"/>
</dbReference>
<dbReference type="PROSITE" id="PS50164">
    <property type="entry name" value="GIY_YIG"/>
    <property type="match status" value="1"/>
</dbReference>
<organism evidence="3 4">
    <name type="scientific">Brevundimonas lenta</name>
    <dbReference type="NCBI Taxonomy" id="424796"/>
    <lineage>
        <taxon>Bacteria</taxon>
        <taxon>Pseudomonadati</taxon>
        <taxon>Pseudomonadota</taxon>
        <taxon>Alphaproteobacteria</taxon>
        <taxon>Caulobacterales</taxon>
        <taxon>Caulobacteraceae</taxon>
        <taxon>Brevundimonas</taxon>
    </lineage>
</organism>
<dbReference type="PANTHER" id="PTHR34477:SF5">
    <property type="entry name" value="BSL5627 PROTEIN"/>
    <property type="match status" value="1"/>
</dbReference>
<proteinExistence type="inferred from homology"/>
<sequence length="110" mass="12895">MTQRFYVYLLASGPCGWLYVGVTNDLVRRVAEHKEGLVPGYTAERGIDRLVWYETHRYIDQAILREKRIKRWLREWKFALVEENNPRWADLYGELRATPGPGSASRPGQE</sequence>
<dbReference type="Proteomes" id="UP000529946">
    <property type="component" value="Unassembled WGS sequence"/>
</dbReference>
<gene>
    <name evidence="3" type="ORF">GGR12_000893</name>
</gene>
<dbReference type="InterPro" id="IPR035901">
    <property type="entry name" value="GIY-YIG_endonuc_sf"/>
</dbReference>
<keyword evidence="3" id="KW-0255">Endonuclease</keyword>
<evidence type="ECO:0000313" key="3">
    <source>
        <dbReference type="EMBL" id="MBB4082054.1"/>
    </source>
</evidence>
<dbReference type="RefSeq" id="WP_183203181.1">
    <property type="nucleotide sequence ID" value="NZ_BAAAER010000004.1"/>
</dbReference>
<dbReference type="InterPro" id="IPR000305">
    <property type="entry name" value="GIY-YIG_endonuc"/>
</dbReference>
<accession>A0A7W6NP30</accession>
<feature type="domain" description="GIY-YIG" evidence="2">
    <location>
        <begin position="3"/>
        <end position="80"/>
    </location>
</feature>
<keyword evidence="3" id="KW-0378">Hydrolase</keyword>
<evidence type="ECO:0000256" key="1">
    <source>
        <dbReference type="ARBA" id="ARBA00007435"/>
    </source>
</evidence>
<dbReference type="CDD" id="cd10448">
    <property type="entry name" value="GIY-YIG_unchar_3"/>
    <property type="match status" value="1"/>
</dbReference>
<dbReference type="Pfam" id="PF01541">
    <property type="entry name" value="GIY-YIG"/>
    <property type="match status" value="1"/>
</dbReference>
<reference evidence="3 4" key="1">
    <citation type="submission" date="2020-08" db="EMBL/GenBank/DDBJ databases">
        <title>Genomic Encyclopedia of Type Strains, Phase IV (KMG-IV): sequencing the most valuable type-strain genomes for metagenomic binning, comparative biology and taxonomic classification.</title>
        <authorList>
            <person name="Goeker M."/>
        </authorList>
    </citation>
    <scope>NUCLEOTIDE SEQUENCE [LARGE SCALE GENOMIC DNA]</scope>
    <source>
        <strain evidence="3 4">DSM 23960</strain>
    </source>
</reference>
<dbReference type="InterPro" id="IPR050190">
    <property type="entry name" value="UPF0213_domain"/>
</dbReference>